<keyword evidence="1 5" id="KW-0489">Methyltransferase</keyword>
<proteinExistence type="predicted"/>
<evidence type="ECO:0000256" key="1">
    <source>
        <dbReference type="ARBA" id="ARBA00022603"/>
    </source>
</evidence>
<keyword evidence="5" id="KW-0689">Ribosomal protein</keyword>
<reference evidence="5" key="2">
    <citation type="submission" date="2021-04" db="EMBL/GenBank/DDBJ databases">
        <authorList>
            <person name="Podell S."/>
        </authorList>
    </citation>
    <scope>NUCLEOTIDE SEQUENCE</scope>
    <source>
        <strain evidence="5">Hildebrandi</strain>
    </source>
</reference>
<keyword evidence="5" id="KW-0687">Ribonucleoprotein</keyword>
<dbReference type="GO" id="GO:0032259">
    <property type="term" value="P:methylation"/>
    <property type="evidence" value="ECO:0007669"/>
    <property type="project" value="UniProtKB-KW"/>
</dbReference>
<evidence type="ECO:0000256" key="3">
    <source>
        <dbReference type="ARBA" id="ARBA00022691"/>
    </source>
</evidence>
<dbReference type="GO" id="GO:1905706">
    <property type="term" value="P:regulation of mitochondrial ATP synthesis coupled proton transport"/>
    <property type="evidence" value="ECO:0007669"/>
    <property type="project" value="TreeGrafter"/>
</dbReference>
<evidence type="ECO:0000313" key="6">
    <source>
        <dbReference type="Proteomes" id="UP000693970"/>
    </source>
</evidence>
<dbReference type="OrthoDB" id="66144at2759"/>
<dbReference type="InterPro" id="IPR026170">
    <property type="entry name" value="FAM173A/B"/>
</dbReference>
<comment type="caution">
    <text evidence="5">The sequence shown here is derived from an EMBL/GenBank/DDBJ whole genome shotgun (WGS) entry which is preliminary data.</text>
</comment>
<name>A0A9K3PBU0_9STRA</name>
<dbReference type="PANTHER" id="PTHR13610:SF11">
    <property type="entry name" value="METHYLTRANSFERASE DOMAIN-CONTAINING PROTEIN"/>
    <property type="match status" value="1"/>
</dbReference>
<dbReference type="PANTHER" id="PTHR13610">
    <property type="entry name" value="METHYLTRANSFERASE DOMAIN-CONTAINING PROTEIN"/>
    <property type="match status" value="1"/>
</dbReference>
<organism evidence="5 6">
    <name type="scientific">Nitzschia inconspicua</name>
    <dbReference type="NCBI Taxonomy" id="303405"/>
    <lineage>
        <taxon>Eukaryota</taxon>
        <taxon>Sar</taxon>
        <taxon>Stramenopiles</taxon>
        <taxon>Ochrophyta</taxon>
        <taxon>Bacillariophyta</taxon>
        <taxon>Bacillariophyceae</taxon>
        <taxon>Bacillariophycidae</taxon>
        <taxon>Bacillariales</taxon>
        <taxon>Bacillariaceae</taxon>
        <taxon>Nitzschia</taxon>
    </lineage>
</organism>
<accession>A0A9K3PBU0</accession>
<protein>
    <submittedName>
        <fullName evidence="5">Ribosomal protein L11 methylase</fullName>
    </submittedName>
</protein>
<dbReference type="GO" id="GO:0005840">
    <property type="term" value="C:ribosome"/>
    <property type="evidence" value="ECO:0007669"/>
    <property type="project" value="UniProtKB-KW"/>
</dbReference>
<dbReference type="GO" id="GO:0005739">
    <property type="term" value="C:mitochondrion"/>
    <property type="evidence" value="ECO:0007669"/>
    <property type="project" value="TreeGrafter"/>
</dbReference>
<dbReference type="AlphaFoldDB" id="A0A9K3PBU0"/>
<reference evidence="5" key="1">
    <citation type="journal article" date="2021" name="Sci. Rep.">
        <title>Diploid genomic architecture of Nitzschia inconspicua, an elite biomass production diatom.</title>
        <authorList>
            <person name="Oliver A."/>
            <person name="Podell S."/>
            <person name="Pinowska A."/>
            <person name="Traller J.C."/>
            <person name="Smith S.R."/>
            <person name="McClure R."/>
            <person name="Beliaev A."/>
            <person name="Bohutskyi P."/>
            <person name="Hill E.A."/>
            <person name="Rabines A."/>
            <person name="Zheng H."/>
            <person name="Allen L.Z."/>
            <person name="Kuo A."/>
            <person name="Grigoriev I.V."/>
            <person name="Allen A.E."/>
            <person name="Hazlebeck D."/>
            <person name="Allen E.E."/>
        </authorList>
    </citation>
    <scope>NUCLEOTIDE SEQUENCE</scope>
    <source>
        <strain evidence="5">Hildebrandi</strain>
    </source>
</reference>
<evidence type="ECO:0000256" key="2">
    <source>
        <dbReference type="ARBA" id="ARBA00022679"/>
    </source>
</evidence>
<evidence type="ECO:0000259" key="4">
    <source>
        <dbReference type="Pfam" id="PF13847"/>
    </source>
</evidence>
<evidence type="ECO:0000313" key="5">
    <source>
        <dbReference type="EMBL" id="KAG7341907.1"/>
    </source>
</evidence>
<keyword evidence="3" id="KW-0949">S-adenosyl-L-methionine</keyword>
<dbReference type="GO" id="GO:0016279">
    <property type="term" value="F:protein-lysine N-methyltransferase activity"/>
    <property type="evidence" value="ECO:0007669"/>
    <property type="project" value="InterPro"/>
</dbReference>
<dbReference type="CDD" id="cd02440">
    <property type="entry name" value="AdoMet_MTases"/>
    <property type="match status" value="1"/>
</dbReference>
<feature type="domain" description="Methyltransferase" evidence="4">
    <location>
        <begin position="26"/>
        <end position="79"/>
    </location>
</feature>
<keyword evidence="2" id="KW-0808">Transferase</keyword>
<gene>
    <name evidence="5" type="ORF">IV203_006999</name>
</gene>
<dbReference type="Pfam" id="PF13847">
    <property type="entry name" value="Methyltransf_31"/>
    <property type="match status" value="1"/>
</dbReference>
<dbReference type="Proteomes" id="UP000693970">
    <property type="component" value="Unassembled WGS sequence"/>
</dbReference>
<dbReference type="EMBL" id="JAGRRH010000025">
    <property type="protein sequence ID" value="KAG7341907.1"/>
    <property type="molecule type" value="Genomic_DNA"/>
</dbReference>
<dbReference type="InterPro" id="IPR025714">
    <property type="entry name" value="Methyltranfer_dom"/>
</dbReference>
<keyword evidence="6" id="KW-1185">Reference proteome</keyword>
<sequence length="194" mass="22124">MLAPRKRLWSTPLSAIDHCLEWIPLKENDFVLDIGCGDGRILIEWAERISSQKVAFLTSLSFLGIDIDPDRIQECQSASKAAIATGRLSPEIRMDFVCANALESVELFQNATVIFLYLIPRGLKQILPLLKKHASRMRETIRVATYMSKLPLEDDDGKKMIIKLLGRATCRVEHQREAAWPLYFYEIRPHGAEK</sequence>